<proteinExistence type="predicted"/>
<dbReference type="InterPro" id="IPR044862">
    <property type="entry name" value="Pro_4_hyd_alph_FE2OG_OXY"/>
</dbReference>
<reference evidence="3 4" key="1">
    <citation type="journal article" date="2023" name="G3 (Bethesda)">
        <title>A chromosome-level genome assembly of Zasmidium syzygii isolated from banana leaves.</title>
        <authorList>
            <person name="van Westerhoven A.C."/>
            <person name="Mehrabi R."/>
            <person name="Talebi R."/>
            <person name="Steentjes M.B.F."/>
            <person name="Corcolon B."/>
            <person name="Chong P.A."/>
            <person name="Kema G.H.J."/>
            <person name="Seidl M.F."/>
        </authorList>
    </citation>
    <scope>NUCLEOTIDE SEQUENCE [LARGE SCALE GENOMIC DNA]</scope>
    <source>
        <strain evidence="3 4">P124</strain>
    </source>
</reference>
<evidence type="ECO:0000313" key="4">
    <source>
        <dbReference type="Proteomes" id="UP001305779"/>
    </source>
</evidence>
<gene>
    <name evidence="3" type="ORF">PRZ48_000462</name>
</gene>
<evidence type="ECO:0000259" key="2">
    <source>
        <dbReference type="Pfam" id="PF13640"/>
    </source>
</evidence>
<organism evidence="3 4">
    <name type="scientific">Zasmidium cellare</name>
    <name type="common">Wine cellar mold</name>
    <name type="synonym">Racodium cellare</name>
    <dbReference type="NCBI Taxonomy" id="395010"/>
    <lineage>
        <taxon>Eukaryota</taxon>
        <taxon>Fungi</taxon>
        <taxon>Dikarya</taxon>
        <taxon>Ascomycota</taxon>
        <taxon>Pezizomycotina</taxon>
        <taxon>Dothideomycetes</taxon>
        <taxon>Dothideomycetidae</taxon>
        <taxon>Mycosphaerellales</taxon>
        <taxon>Mycosphaerellaceae</taxon>
        <taxon>Zasmidium</taxon>
    </lineage>
</organism>
<keyword evidence="4" id="KW-1185">Reference proteome</keyword>
<comment type="caution">
    <text evidence="3">The sequence shown here is derived from an EMBL/GenBank/DDBJ whole genome shotgun (WGS) entry which is preliminary data.</text>
</comment>
<evidence type="ECO:0000256" key="1">
    <source>
        <dbReference type="SAM" id="MobiDB-lite"/>
    </source>
</evidence>
<dbReference type="Proteomes" id="UP001305779">
    <property type="component" value="Unassembled WGS sequence"/>
</dbReference>
<name>A0ABR0EZE2_ZASCE</name>
<dbReference type="Pfam" id="PF13640">
    <property type="entry name" value="2OG-FeII_Oxy_3"/>
    <property type="match status" value="1"/>
</dbReference>
<feature type="region of interest" description="Disordered" evidence="1">
    <location>
        <begin position="1"/>
        <end position="21"/>
    </location>
</feature>
<evidence type="ECO:0000313" key="3">
    <source>
        <dbReference type="EMBL" id="KAK4506729.1"/>
    </source>
</evidence>
<dbReference type="Gene3D" id="2.60.120.620">
    <property type="entry name" value="q2cbj1_9rhob like domain"/>
    <property type="match status" value="1"/>
</dbReference>
<dbReference type="PANTHER" id="PTHR33099">
    <property type="entry name" value="FE2OG DIOXYGENASE DOMAIN-CONTAINING PROTEIN"/>
    <property type="match status" value="1"/>
</dbReference>
<feature type="domain" description="Prolyl 4-hydroxylase alpha subunit Fe(2+) 2OG dioxygenase" evidence="2">
    <location>
        <begin position="141"/>
        <end position="227"/>
    </location>
</feature>
<accession>A0ABR0EZE2</accession>
<protein>
    <recommendedName>
        <fullName evidence="2">Prolyl 4-hydroxylase alpha subunit Fe(2+) 2OG dioxygenase domain-containing protein</fullName>
    </recommendedName>
</protein>
<dbReference type="PANTHER" id="PTHR33099:SF7">
    <property type="entry name" value="MYND-TYPE DOMAIN-CONTAINING PROTEIN"/>
    <property type="match status" value="1"/>
</dbReference>
<sequence>MDSDSDGSERGRSPSPGADLKDDLFEHISQIQSAGTFATFREIDNFVLPGISIDPVGPIRLPLSQEDAQTLVGISRQAPFGNGFETVVDESVRRTWEIDGTAVKFLNPKWQSCLDEIVESVAEDLGIVGGSKNVRAELYKMLLYEKGAMFKPHQDTEKVDGMFGTLIICLPSEHEGGTVCLQHGNKRERLNTGAISAFGATYLAWYADVLHEIEPVTSGYRWVLTYNLIKTSPTQTYSASELDSRTEHLTRLFRQWEGLEDPYHFLTWPLDFKYTKKSLKLALLKGNDSNRVRHVAQSCAEHGQFYCFLANMELCITDYQTEDQDTHSRLRLSRVVDLDGFDLMPYHALTIPKSTLLHRVHNESRAPDAQSGGGYTGNQHAEIDQIYEDSVMILIPKREVLPFLVTEKASPSILRHFIGRMIQRFQSNGYDQASKEFLVQICTSALSMKWASSTNKNFLLGYVAVAAAFLQDPSLFKRVVDESMDIFTSDAYSELGTLISFPQEATSEGDDTDGKISEDDFIRALTRSKALHKTYDALKSFEGGFLRGNPDREQMVPKDYVERWLDSIAVEYFQKLQSVNEHDARTLVRAILDRSNNDFRQNIIYQSVRTLVSRFRHEDKFLIALAVELLNNLPGSGDSQKYLHTLLHQILDAVVSIFDLEFYDHYVETLHTRGPTSTPNTGPIIALYETATEPQRITLLDNIQKRSLSLSQARWRDFIPAFLKQLITVVDASSPEGQQCVQSLVNSYITTTVGAEPPKPSDWRRPAEVVTYSYPRKTCSCIAQLNDFLLDATASTCELSCKDAPGYYCDALYKFDGLDQKRAGNAVTYTKTLKGWEREHRDWKGKADQATRVLRQLPEERLRACLAGRYEEVMELRSVKVAREGGSVSPSKRAWTDD</sequence>
<dbReference type="EMBL" id="JAXOVC010000001">
    <property type="protein sequence ID" value="KAK4506729.1"/>
    <property type="molecule type" value="Genomic_DNA"/>
</dbReference>